<dbReference type="RefSeq" id="WP_245729696.1">
    <property type="nucleotide sequence ID" value="NZ_FOGV01000002.1"/>
</dbReference>
<dbReference type="GO" id="GO:0071973">
    <property type="term" value="P:bacterial-type flagellum-dependent cell motility"/>
    <property type="evidence" value="ECO:0007669"/>
    <property type="project" value="InterPro"/>
</dbReference>
<evidence type="ECO:0000256" key="3">
    <source>
        <dbReference type="ARBA" id="ARBA00023143"/>
    </source>
</evidence>
<dbReference type="Proteomes" id="UP000199318">
    <property type="component" value="Unassembled WGS sequence"/>
</dbReference>
<evidence type="ECO:0000313" key="7">
    <source>
        <dbReference type="Proteomes" id="UP000199318"/>
    </source>
</evidence>
<keyword evidence="6" id="KW-0282">Flagellum</keyword>
<gene>
    <name evidence="4" type="primary">fliE</name>
    <name evidence="6" type="ORF">SAMN05444126_102126</name>
</gene>
<dbReference type="GO" id="GO:0009425">
    <property type="term" value="C:bacterial-type flagellum basal body"/>
    <property type="evidence" value="ECO:0007669"/>
    <property type="project" value="UniProtKB-SubCell"/>
</dbReference>
<comment type="caution">
    <text evidence="6">The sequence shown here is derived from an EMBL/GenBank/DDBJ whole genome shotgun (WGS) entry which is preliminary data.</text>
</comment>
<dbReference type="PRINTS" id="PR01006">
    <property type="entry name" value="FLGHOOKFLIE"/>
</dbReference>
<comment type="similarity">
    <text evidence="2 4">Belongs to the FliE family.</text>
</comment>
<organism evidence="6 7">
    <name type="scientific">Salisediminibacterium halotolerans</name>
    <dbReference type="NCBI Taxonomy" id="517425"/>
    <lineage>
        <taxon>Bacteria</taxon>
        <taxon>Bacillati</taxon>
        <taxon>Bacillota</taxon>
        <taxon>Bacilli</taxon>
        <taxon>Bacillales</taxon>
        <taxon>Bacillaceae</taxon>
        <taxon>Salisediminibacterium</taxon>
    </lineage>
</organism>
<keyword evidence="6" id="KW-0969">Cilium</keyword>
<dbReference type="AlphaFoldDB" id="A0A1H9Q2P9"/>
<keyword evidence="6" id="KW-0966">Cell projection</keyword>
<dbReference type="GO" id="GO:0003774">
    <property type="term" value="F:cytoskeletal motor activity"/>
    <property type="evidence" value="ECO:0007669"/>
    <property type="project" value="InterPro"/>
</dbReference>
<reference evidence="7" key="1">
    <citation type="submission" date="2016-10" db="EMBL/GenBank/DDBJ databases">
        <authorList>
            <person name="de Groot N.N."/>
        </authorList>
    </citation>
    <scope>NUCLEOTIDE SEQUENCE [LARGE SCALE GENOMIC DNA]</scope>
    <source>
        <strain evidence="7">10nlg</strain>
    </source>
</reference>
<accession>A0A1H9Q2P9</accession>
<dbReference type="NCBIfam" id="TIGR00205">
    <property type="entry name" value="fliE"/>
    <property type="match status" value="1"/>
</dbReference>
<protein>
    <recommendedName>
        <fullName evidence="4 5">Flagellar hook-basal body complex protein FliE</fullName>
    </recommendedName>
</protein>
<dbReference type="InterPro" id="IPR001624">
    <property type="entry name" value="FliE"/>
</dbReference>
<evidence type="ECO:0000256" key="5">
    <source>
        <dbReference type="NCBIfam" id="TIGR00205"/>
    </source>
</evidence>
<comment type="subcellular location">
    <subcellularLocation>
        <location evidence="1 4">Bacterial flagellum basal body</location>
    </subcellularLocation>
</comment>
<dbReference type="PANTHER" id="PTHR34653:SF1">
    <property type="entry name" value="FLAGELLAR HOOK-BASAL BODY COMPLEX PROTEIN FLIE"/>
    <property type="match status" value="1"/>
</dbReference>
<dbReference type="PANTHER" id="PTHR34653">
    <property type="match status" value="1"/>
</dbReference>
<keyword evidence="7" id="KW-1185">Reference proteome</keyword>
<dbReference type="STRING" id="1464123.SAMN05444126_102126"/>
<keyword evidence="3 4" id="KW-0975">Bacterial flagellum</keyword>
<sequence>MNMEQVQRMQAMPSARENNLVQNQMMSSGEAQSTFKTMLNEAVEDVNDKQLESKEMTEKMARGGDVDLHDVMISSQQASIALQTTIEVRDQIVGAYEEMMRMQV</sequence>
<evidence type="ECO:0000256" key="4">
    <source>
        <dbReference type="HAMAP-Rule" id="MF_00724"/>
    </source>
</evidence>
<dbReference type="Pfam" id="PF02049">
    <property type="entry name" value="FliE"/>
    <property type="match status" value="1"/>
</dbReference>
<name>A0A1H9Q2P9_9BACI</name>
<dbReference type="EMBL" id="FOGV01000002">
    <property type="protein sequence ID" value="SER54856.1"/>
    <property type="molecule type" value="Genomic_DNA"/>
</dbReference>
<evidence type="ECO:0000256" key="1">
    <source>
        <dbReference type="ARBA" id="ARBA00004117"/>
    </source>
</evidence>
<evidence type="ECO:0000256" key="2">
    <source>
        <dbReference type="ARBA" id="ARBA00009272"/>
    </source>
</evidence>
<proteinExistence type="inferred from homology"/>
<dbReference type="HAMAP" id="MF_00724">
    <property type="entry name" value="FliE"/>
    <property type="match status" value="1"/>
</dbReference>
<evidence type="ECO:0000313" key="6">
    <source>
        <dbReference type="EMBL" id="SER54856.1"/>
    </source>
</evidence>
<dbReference type="GO" id="GO:0005198">
    <property type="term" value="F:structural molecule activity"/>
    <property type="evidence" value="ECO:0007669"/>
    <property type="project" value="UniProtKB-UniRule"/>
</dbReference>